<dbReference type="Gene3D" id="3.10.129.10">
    <property type="entry name" value="Hotdog Thioesterase"/>
    <property type="match status" value="1"/>
</dbReference>
<comment type="caution">
    <text evidence="2">The sequence shown here is derived from an EMBL/GenBank/DDBJ whole genome shotgun (WGS) entry which is preliminary data.</text>
</comment>
<evidence type="ECO:0000259" key="1">
    <source>
        <dbReference type="Pfam" id="PF13452"/>
    </source>
</evidence>
<dbReference type="Pfam" id="PF13452">
    <property type="entry name" value="FAS1_DH_region"/>
    <property type="match status" value="1"/>
</dbReference>
<feature type="domain" description="FAS1-like dehydratase" evidence="1">
    <location>
        <begin position="20"/>
        <end position="146"/>
    </location>
</feature>
<dbReference type="PANTHER" id="PTHR43664">
    <property type="entry name" value="MONOAMINE OXIDASE-RELATED"/>
    <property type="match status" value="1"/>
</dbReference>
<accession>A0ABM8LJV8</accession>
<organism evidence="2 3">
    <name type="scientific">Achromobacter mucicolens</name>
    <dbReference type="NCBI Taxonomy" id="1389922"/>
    <lineage>
        <taxon>Bacteria</taxon>
        <taxon>Pseudomonadati</taxon>
        <taxon>Pseudomonadota</taxon>
        <taxon>Betaproteobacteria</taxon>
        <taxon>Burkholderiales</taxon>
        <taxon>Alcaligenaceae</taxon>
        <taxon>Achromobacter</taxon>
    </lineage>
</organism>
<gene>
    <name evidence="2" type="ORF">LMG3415_04984</name>
</gene>
<dbReference type="SUPFAM" id="SSF54637">
    <property type="entry name" value="Thioesterase/thiol ester dehydrase-isomerase"/>
    <property type="match status" value="1"/>
</dbReference>
<dbReference type="InterPro" id="IPR029069">
    <property type="entry name" value="HotDog_dom_sf"/>
</dbReference>
<reference evidence="2 3" key="1">
    <citation type="submission" date="2020-04" db="EMBL/GenBank/DDBJ databases">
        <authorList>
            <person name="De Canck E."/>
        </authorList>
    </citation>
    <scope>NUCLEOTIDE SEQUENCE [LARGE SCALE GENOMIC DNA]</scope>
    <source>
        <strain evidence="2 3">LMG 3415</strain>
    </source>
</reference>
<proteinExistence type="predicted"/>
<evidence type="ECO:0000313" key="3">
    <source>
        <dbReference type="Proteomes" id="UP000507140"/>
    </source>
</evidence>
<dbReference type="InterPro" id="IPR039569">
    <property type="entry name" value="FAS1-like_DH_region"/>
</dbReference>
<name>A0ABM8LJV8_9BURK</name>
<protein>
    <recommendedName>
        <fullName evidence="1">FAS1-like dehydratase domain-containing protein</fullName>
    </recommendedName>
</protein>
<evidence type="ECO:0000313" key="2">
    <source>
        <dbReference type="EMBL" id="CAB3911284.1"/>
    </source>
</evidence>
<keyword evidence="3" id="KW-1185">Reference proteome</keyword>
<dbReference type="InterPro" id="IPR052342">
    <property type="entry name" value="MCH/BMMD"/>
</dbReference>
<dbReference type="RefSeq" id="WP_013397153.1">
    <property type="nucleotide sequence ID" value="NZ_CADIKR010000008.1"/>
</dbReference>
<dbReference type="Proteomes" id="UP000507140">
    <property type="component" value="Unassembled WGS sequence"/>
</dbReference>
<dbReference type="PANTHER" id="PTHR43664:SF1">
    <property type="entry name" value="BETA-METHYLMALYL-COA DEHYDRATASE"/>
    <property type="match status" value="1"/>
</dbReference>
<sequence length="158" mass="17802">MSREEIETVGLGMYFEDLPIGRKFKTVGRTIQDADICAFINVIHMTEVLFTDMEFIKHESDIKGRLAPGSMVYGVSEGLLTQSTMQKTGYAFLNMELDIKGPVFAGDTIHVECEVIEARRSNSRPGRALVRTFNKVVKQDGSVVMTYTPLRMIKCRTQ</sequence>
<dbReference type="EMBL" id="CADIKR010000008">
    <property type="protein sequence ID" value="CAB3911284.1"/>
    <property type="molecule type" value="Genomic_DNA"/>
</dbReference>